<dbReference type="EMBL" id="CP004120">
    <property type="protein sequence ID" value="AGT43508.1"/>
    <property type="molecule type" value="Genomic_DNA"/>
</dbReference>
<dbReference type="HOGENOM" id="CLU_3123861_0_0_12"/>
<organism evidence="1 2">
    <name type="scientific">Treponema pedis str. T A4</name>
    <dbReference type="NCBI Taxonomy" id="1291379"/>
    <lineage>
        <taxon>Bacteria</taxon>
        <taxon>Pseudomonadati</taxon>
        <taxon>Spirochaetota</taxon>
        <taxon>Spirochaetia</taxon>
        <taxon>Spirochaetales</taxon>
        <taxon>Treponemataceae</taxon>
        <taxon>Treponema</taxon>
    </lineage>
</organism>
<gene>
    <name evidence="1" type="ORF">TPE_1012</name>
</gene>
<evidence type="ECO:0000313" key="1">
    <source>
        <dbReference type="EMBL" id="AGT43508.1"/>
    </source>
</evidence>
<protein>
    <submittedName>
        <fullName evidence="1">Uncharacterized protein</fullName>
    </submittedName>
</protein>
<evidence type="ECO:0000313" key="2">
    <source>
        <dbReference type="Proteomes" id="UP000015620"/>
    </source>
</evidence>
<dbReference type="KEGG" id="tped:TPE_1012"/>
<reference evidence="1 2" key="1">
    <citation type="journal article" date="2013" name="PLoS ONE">
        <title>Genome-Wide Relatedness of Treponema pedis, from Gingiva and Necrotic Skin Lesions of Pigs, with the Human Oral Pathogen Treponema denticola.</title>
        <authorList>
            <person name="Svartstrom O."/>
            <person name="Mushtaq M."/>
            <person name="Pringle M."/>
            <person name="Segerman B."/>
        </authorList>
    </citation>
    <scope>NUCLEOTIDE SEQUENCE [LARGE SCALE GENOMIC DNA]</scope>
    <source>
        <strain evidence="1">T A4</strain>
    </source>
</reference>
<name>S5ZZ59_9SPIR</name>
<proteinExistence type="predicted"/>
<dbReference type="AlphaFoldDB" id="S5ZZ59"/>
<accession>S5ZZ59</accession>
<sequence>MPCRTVPLKINLRFLHDEQFFSVRFNVRKCGILSLKENCVILILLWKKDI</sequence>
<keyword evidence="2" id="KW-1185">Reference proteome</keyword>
<dbReference type="Proteomes" id="UP000015620">
    <property type="component" value="Chromosome"/>
</dbReference>